<dbReference type="GO" id="GO:0016301">
    <property type="term" value="F:kinase activity"/>
    <property type="evidence" value="ECO:0007669"/>
    <property type="project" value="UniProtKB-KW"/>
</dbReference>
<dbReference type="PANTHER" id="PTHR10584">
    <property type="entry name" value="SUGAR KINASE"/>
    <property type="match status" value="1"/>
</dbReference>
<feature type="domain" description="Carbohydrate kinase PfkB" evidence="3">
    <location>
        <begin position="12"/>
        <end position="300"/>
    </location>
</feature>
<evidence type="ECO:0000313" key="4">
    <source>
        <dbReference type="EMBL" id="MBU3875173.1"/>
    </source>
</evidence>
<keyword evidence="2 4" id="KW-0418">Kinase</keyword>
<dbReference type="RefSeq" id="WP_216240026.1">
    <property type="nucleotide sequence ID" value="NZ_JABACJ020000003.1"/>
</dbReference>
<reference evidence="4 5" key="1">
    <citation type="submission" date="2021-06" db="EMBL/GenBank/DDBJ databases">
        <title>Faecalicatena sp. nov. isolated from porcine feces.</title>
        <authorList>
            <person name="Oh B.S."/>
            <person name="Lee J.H."/>
        </authorList>
    </citation>
    <scope>NUCLEOTIDE SEQUENCE [LARGE SCALE GENOMIC DNA]</scope>
    <source>
        <strain evidence="4 5">AGMB00832</strain>
    </source>
</reference>
<accession>A0ABS6D0R4</accession>
<name>A0ABS6D0R4_9FIRM</name>
<protein>
    <submittedName>
        <fullName evidence="4">Sugar kinase</fullName>
    </submittedName>
</protein>
<dbReference type="PANTHER" id="PTHR10584:SF166">
    <property type="entry name" value="RIBOKINASE"/>
    <property type="match status" value="1"/>
</dbReference>
<dbReference type="EMBL" id="JABACJ020000003">
    <property type="protein sequence ID" value="MBU3875173.1"/>
    <property type="molecule type" value="Genomic_DNA"/>
</dbReference>
<dbReference type="Proteomes" id="UP000723714">
    <property type="component" value="Unassembled WGS sequence"/>
</dbReference>
<evidence type="ECO:0000313" key="5">
    <source>
        <dbReference type="Proteomes" id="UP000723714"/>
    </source>
</evidence>
<dbReference type="CDD" id="cd01166">
    <property type="entry name" value="KdgK"/>
    <property type="match status" value="1"/>
</dbReference>
<keyword evidence="5" id="KW-1185">Reference proteome</keyword>
<proteinExistence type="predicted"/>
<dbReference type="InterPro" id="IPR011611">
    <property type="entry name" value="PfkB_dom"/>
</dbReference>
<dbReference type="InterPro" id="IPR002173">
    <property type="entry name" value="Carboh/pur_kinase_PfkB_CS"/>
</dbReference>
<comment type="caution">
    <text evidence="4">The sequence shown here is derived from an EMBL/GenBank/DDBJ whole genome shotgun (WGS) entry which is preliminary data.</text>
</comment>
<dbReference type="PROSITE" id="PS00584">
    <property type="entry name" value="PFKB_KINASES_2"/>
    <property type="match status" value="1"/>
</dbReference>
<sequence>MENKELDVLCAGLALVNFPIHPIDESVFQNDINMVSPISLMPGGDAANQAIILSRLGMRTALLSVVGDDGFGTMLLSMMREQGRDVDVSHVAVERGNTTGVAAMLVQPDGQRNFCINRGGLLEFGLKHIEMDLLDRTRLVSIGGLMSLPGFDGEGTEEFFRKAKQAGAITMADTKKDLWGIGLDGIRGTLAYTDYFFPSLEEAQAISKADTIEKMAEIFLQCGAAHVGIKLGADGCYFKDDEQEFYLPAYPCDVVDTTGSGDNFMAGFITGLLSGWEVKTSCKFASAAGAVNAAAIGPNSAVTSKEQILKFMSEHKGEGRI</sequence>
<evidence type="ECO:0000256" key="1">
    <source>
        <dbReference type="ARBA" id="ARBA00022679"/>
    </source>
</evidence>
<evidence type="ECO:0000256" key="2">
    <source>
        <dbReference type="ARBA" id="ARBA00022777"/>
    </source>
</evidence>
<organism evidence="4 5">
    <name type="scientific">Faecalicatena faecalis</name>
    <dbReference type="NCBI Taxonomy" id="2726362"/>
    <lineage>
        <taxon>Bacteria</taxon>
        <taxon>Bacillati</taxon>
        <taxon>Bacillota</taxon>
        <taxon>Clostridia</taxon>
        <taxon>Lachnospirales</taxon>
        <taxon>Lachnospiraceae</taxon>
        <taxon>Faecalicatena</taxon>
    </lineage>
</organism>
<dbReference type="PROSITE" id="PS00583">
    <property type="entry name" value="PFKB_KINASES_1"/>
    <property type="match status" value="1"/>
</dbReference>
<gene>
    <name evidence="4" type="ORF">HGO97_005005</name>
</gene>
<keyword evidence="1" id="KW-0808">Transferase</keyword>
<evidence type="ECO:0000259" key="3">
    <source>
        <dbReference type="Pfam" id="PF00294"/>
    </source>
</evidence>
<dbReference type="Pfam" id="PF00294">
    <property type="entry name" value="PfkB"/>
    <property type="match status" value="1"/>
</dbReference>